<evidence type="ECO:0000256" key="1">
    <source>
        <dbReference type="ARBA" id="ARBA00006328"/>
    </source>
</evidence>
<dbReference type="AlphaFoldDB" id="A0A846Y6U4"/>
<organism evidence="4 5">
    <name type="scientific">Nocardia flavorosea</name>
    <dbReference type="NCBI Taxonomy" id="53429"/>
    <lineage>
        <taxon>Bacteria</taxon>
        <taxon>Bacillati</taxon>
        <taxon>Actinomycetota</taxon>
        <taxon>Actinomycetes</taxon>
        <taxon>Mycobacteriales</taxon>
        <taxon>Nocardiaceae</taxon>
        <taxon>Nocardia</taxon>
    </lineage>
</organism>
<proteinExistence type="inferred from homology"/>
<dbReference type="SUPFAM" id="SSF51735">
    <property type="entry name" value="NAD(P)-binding Rossmann-fold domains"/>
    <property type="match status" value="1"/>
</dbReference>
<protein>
    <submittedName>
        <fullName evidence="4">NmrA family NAD(P)-binding protein</fullName>
    </submittedName>
</protein>
<sequence length="310" mass="33145">MSDSNPISLLVTGATGMQGGAVARAAHRSGIEVTALVRNPDTDPARALAAEGIRLAVGDLEDAASLHAACEGCSTVFSVQLPPTRDQDSERRQGSNLARAAEKAGVRHLVHTSVSGTGWRTDHAHVDPGPTANYWESKEDVEALVRAAGPAYTIVKPAFFLENFVNPKARHMFPLLSRGELPVASAADTRVAVIGAEEFGSIVVTIARDAERFAGAEIELGSDAVTFSEIAEIISAVTGRRVTAAHLSAAELDRLLGKRSWSPTQVWLDEVGYPARPEHAAAHGLEITTTTRRWAERHRDELLAVTEPRD</sequence>
<keyword evidence="2" id="KW-0521">NADP</keyword>
<keyword evidence="5" id="KW-1185">Reference proteome</keyword>
<gene>
    <name evidence="4" type="ORF">HGA15_00025</name>
</gene>
<feature type="domain" description="NmrA-like" evidence="3">
    <location>
        <begin position="9"/>
        <end position="250"/>
    </location>
</feature>
<evidence type="ECO:0000313" key="5">
    <source>
        <dbReference type="Proteomes" id="UP000570678"/>
    </source>
</evidence>
<comment type="caution">
    <text evidence="4">The sequence shown here is derived from an EMBL/GenBank/DDBJ whole genome shotgun (WGS) entry which is preliminary data.</text>
</comment>
<dbReference type="Pfam" id="PF05368">
    <property type="entry name" value="NmrA"/>
    <property type="match status" value="1"/>
</dbReference>
<reference evidence="4 5" key="1">
    <citation type="submission" date="2020-04" db="EMBL/GenBank/DDBJ databases">
        <title>MicrobeNet Type strains.</title>
        <authorList>
            <person name="Nicholson A.C."/>
        </authorList>
    </citation>
    <scope>NUCLEOTIDE SEQUENCE [LARGE SCALE GENOMIC DNA]</scope>
    <source>
        <strain evidence="4 5">JCM 3332</strain>
    </source>
</reference>
<evidence type="ECO:0000259" key="3">
    <source>
        <dbReference type="Pfam" id="PF05368"/>
    </source>
</evidence>
<dbReference type="Proteomes" id="UP000570678">
    <property type="component" value="Unassembled WGS sequence"/>
</dbReference>
<dbReference type="InterPro" id="IPR008030">
    <property type="entry name" value="NmrA-like"/>
</dbReference>
<evidence type="ECO:0000313" key="4">
    <source>
        <dbReference type="EMBL" id="NKY54567.1"/>
    </source>
</evidence>
<dbReference type="EMBL" id="JAAXOT010000001">
    <property type="protein sequence ID" value="NKY54567.1"/>
    <property type="molecule type" value="Genomic_DNA"/>
</dbReference>
<dbReference type="InterPro" id="IPR036291">
    <property type="entry name" value="NAD(P)-bd_dom_sf"/>
</dbReference>
<evidence type="ECO:0000256" key="2">
    <source>
        <dbReference type="ARBA" id="ARBA00022857"/>
    </source>
</evidence>
<comment type="similarity">
    <text evidence="1">Belongs to the NmrA-type oxidoreductase family.</text>
</comment>
<accession>A0A846Y6U4</accession>
<dbReference type="PANTHER" id="PTHR42748:SF7">
    <property type="entry name" value="NMRA LIKE REDOX SENSOR 1-RELATED"/>
    <property type="match status" value="1"/>
</dbReference>
<name>A0A846Y6U4_9NOCA</name>
<dbReference type="PANTHER" id="PTHR42748">
    <property type="entry name" value="NITROGEN METABOLITE REPRESSION PROTEIN NMRA FAMILY MEMBER"/>
    <property type="match status" value="1"/>
</dbReference>
<dbReference type="Gene3D" id="3.40.50.720">
    <property type="entry name" value="NAD(P)-binding Rossmann-like Domain"/>
    <property type="match status" value="1"/>
</dbReference>
<dbReference type="RefSeq" id="WP_062971213.1">
    <property type="nucleotide sequence ID" value="NZ_JAAXOT010000001.1"/>
</dbReference>
<dbReference type="InterPro" id="IPR051164">
    <property type="entry name" value="NmrA-like_oxidored"/>
</dbReference>